<evidence type="ECO:0000256" key="2">
    <source>
        <dbReference type="SAM" id="Phobius"/>
    </source>
</evidence>
<dbReference type="EMBL" id="KN837126">
    <property type="protein sequence ID" value="KIJ43017.1"/>
    <property type="molecule type" value="Genomic_DNA"/>
</dbReference>
<feature type="region of interest" description="Disordered" evidence="1">
    <location>
        <begin position="267"/>
        <end position="296"/>
    </location>
</feature>
<feature type="transmembrane region" description="Helical" evidence="2">
    <location>
        <begin position="102"/>
        <end position="125"/>
    </location>
</feature>
<accession>A0A0C9VMF9</accession>
<sequence>MALTHAVCSGNKSGSLKDKYGLLSILLTLYGFATIHCALTWWYFTQRFTIGGMFSNFIGEFLNAEPTFFITLGSLAVLINAVIADSISCWRCWILTGKRTWIIILPACAIVASGVFGLLATWAHITEHTTEKPGHVAVRFASFDTPFQCLSLGSSLYTTSIIIGWLLSSYRSLQGDLSVFGTRGVIIRTIEIIAESQLIYSIIQVVSLALVLQHNEAFTYAENIFAQITGIAPTLIILRVSAGYTIPSTFNPGSKLARSLRFGGNTVSRSDMESQSASVLNNTPNLESENSIPTGP</sequence>
<proteinExistence type="predicted"/>
<name>A0A0C9VMF9_SPHS4</name>
<evidence type="ECO:0000313" key="3">
    <source>
        <dbReference type="EMBL" id="KIJ43017.1"/>
    </source>
</evidence>
<reference evidence="3 4" key="1">
    <citation type="submission" date="2014-06" db="EMBL/GenBank/DDBJ databases">
        <title>Evolutionary Origins and Diversification of the Mycorrhizal Mutualists.</title>
        <authorList>
            <consortium name="DOE Joint Genome Institute"/>
            <consortium name="Mycorrhizal Genomics Consortium"/>
            <person name="Kohler A."/>
            <person name="Kuo A."/>
            <person name="Nagy L.G."/>
            <person name="Floudas D."/>
            <person name="Copeland A."/>
            <person name="Barry K.W."/>
            <person name="Cichocki N."/>
            <person name="Veneault-Fourrey C."/>
            <person name="LaButti K."/>
            <person name="Lindquist E.A."/>
            <person name="Lipzen A."/>
            <person name="Lundell T."/>
            <person name="Morin E."/>
            <person name="Murat C."/>
            <person name="Riley R."/>
            <person name="Ohm R."/>
            <person name="Sun H."/>
            <person name="Tunlid A."/>
            <person name="Henrissat B."/>
            <person name="Grigoriev I.V."/>
            <person name="Hibbett D.S."/>
            <person name="Martin F."/>
        </authorList>
    </citation>
    <scope>NUCLEOTIDE SEQUENCE [LARGE SCALE GENOMIC DNA]</scope>
    <source>
        <strain evidence="3 4">SS14</strain>
    </source>
</reference>
<gene>
    <name evidence="3" type="ORF">M422DRAFT_253812</name>
</gene>
<evidence type="ECO:0000313" key="4">
    <source>
        <dbReference type="Proteomes" id="UP000054279"/>
    </source>
</evidence>
<dbReference type="Proteomes" id="UP000054279">
    <property type="component" value="Unassembled WGS sequence"/>
</dbReference>
<dbReference type="OrthoDB" id="3038148at2759"/>
<protein>
    <recommendedName>
        <fullName evidence="5">Integral membrane protein</fullName>
    </recommendedName>
</protein>
<organism evidence="3 4">
    <name type="scientific">Sphaerobolus stellatus (strain SS14)</name>
    <dbReference type="NCBI Taxonomy" id="990650"/>
    <lineage>
        <taxon>Eukaryota</taxon>
        <taxon>Fungi</taxon>
        <taxon>Dikarya</taxon>
        <taxon>Basidiomycota</taxon>
        <taxon>Agaricomycotina</taxon>
        <taxon>Agaricomycetes</taxon>
        <taxon>Phallomycetidae</taxon>
        <taxon>Geastrales</taxon>
        <taxon>Sphaerobolaceae</taxon>
        <taxon>Sphaerobolus</taxon>
    </lineage>
</organism>
<keyword evidence="4" id="KW-1185">Reference proteome</keyword>
<evidence type="ECO:0008006" key="5">
    <source>
        <dbReference type="Google" id="ProtNLM"/>
    </source>
</evidence>
<keyword evidence="2" id="KW-0472">Membrane</keyword>
<dbReference type="AlphaFoldDB" id="A0A0C9VMF9"/>
<keyword evidence="2" id="KW-0812">Transmembrane</keyword>
<keyword evidence="2" id="KW-1133">Transmembrane helix</keyword>
<feature type="transmembrane region" description="Helical" evidence="2">
    <location>
        <begin position="145"/>
        <end position="167"/>
    </location>
</feature>
<feature type="transmembrane region" description="Helical" evidence="2">
    <location>
        <begin position="68"/>
        <end position="90"/>
    </location>
</feature>
<dbReference type="HOGENOM" id="CLU_044614_3_1_1"/>
<feature type="transmembrane region" description="Helical" evidence="2">
    <location>
        <begin position="20"/>
        <end position="44"/>
    </location>
</feature>
<evidence type="ECO:0000256" key="1">
    <source>
        <dbReference type="SAM" id="MobiDB-lite"/>
    </source>
</evidence>